<name>A0ACC1MAI0_9FUNG</name>
<keyword evidence="2" id="KW-1185">Reference proteome</keyword>
<reference evidence="1" key="1">
    <citation type="submission" date="2022-07" db="EMBL/GenBank/DDBJ databases">
        <title>Phylogenomic reconstructions and comparative analyses of Kickxellomycotina fungi.</title>
        <authorList>
            <person name="Reynolds N.K."/>
            <person name="Stajich J.E."/>
            <person name="Barry K."/>
            <person name="Grigoriev I.V."/>
            <person name="Crous P."/>
            <person name="Smith M.E."/>
        </authorList>
    </citation>
    <scope>NUCLEOTIDE SEQUENCE</scope>
    <source>
        <strain evidence="1">CBS 190363</strain>
    </source>
</reference>
<dbReference type="EMBL" id="JANBVB010000008">
    <property type="protein sequence ID" value="KAJ2900277.1"/>
    <property type="molecule type" value="Genomic_DNA"/>
</dbReference>
<feature type="non-terminal residue" evidence="1">
    <location>
        <position position="509"/>
    </location>
</feature>
<accession>A0ACC1MAI0</accession>
<evidence type="ECO:0000313" key="1">
    <source>
        <dbReference type="EMBL" id="KAJ2900277.1"/>
    </source>
</evidence>
<proteinExistence type="predicted"/>
<protein>
    <submittedName>
        <fullName evidence="1">Uncharacterized protein</fullName>
    </submittedName>
</protein>
<sequence>MGIVGKEYVDEMASVRASYSGVFRRLVLHAQQSLDMYEQHDIESGIRSLVTSVGEEEDDDEEESSSESLGMEYSDDLSSADCCVHQRKYATVPASRCSNRASAVSQHPPLSSSSTGSNERVFRDMRWLHRQGSGSVHSSSSTSNTFETMIMDMQRSRYQDDFVQLRTLGRGGFGRVFEARNKLDGRRYAVKQIKVRGQVTADKTLRETKTLAGLEHPNIVRYYSSWIEVSQQLRRQQPMPPPPRSFPPPLLDDLQAYDMCPAGEKEGRLVDSCSGSLSSSSSSSETSANPPLALMGLFAGGRRCSSSHSDGLDWSGDGLSTDAMRTAADPFDDISSDIVFESSTEAVANDAHIEFTEDCSSSSAAAAVTTTAETTTARSYPIPIKSSFHRRQRSLMESGSGRMHSSPLSASHAGSSDSVLVVGETTLYIQMQMCQTTLQQFIAERNRRIGGACEGTPPLIDPVLNVRLFRAIVEGVRYFHARGVIHRDLKGANVFVDIAYADSGGNPIS</sequence>
<gene>
    <name evidence="1" type="ORF">IWW38_000621</name>
</gene>
<evidence type="ECO:0000313" key="2">
    <source>
        <dbReference type="Proteomes" id="UP001139981"/>
    </source>
</evidence>
<dbReference type="Proteomes" id="UP001139981">
    <property type="component" value="Unassembled WGS sequence"/>
</dbReference>
<organism evidence="1 2">
    <name type="scientific">Coemansia aciculifera</name>
    <dbReference type="NCBI Taxonomy" id="417176"/>
    <lineage>
        <taxon>Eukaryota</taxon>
        <taxon>Fungi</taxon>
        <taxon>Fungi incertae sedis</taxon>
        <taxon>Zoopagomycota</taxon>
        <taxon>Kickxellomycotina</taxon>
        <taxon>Kickxellomycetes</taxon>
        <taxon>Kickxellales</taxon>
        <taxon>Kickxellaceae</taxon>
        <taxon>Coemansia</taxon>
    </lineage>
</organism>
<comment type="caution">
    <text evidence="1">The sequence shown here is derived from an EMBL/GenBank/DDBJ whole genome shotgun (WGS) entry which is preliminary data.</text>
</comment>